<proteinExistence type="predicted"/>
<reference evidence="2" key="1">
    <citation type="journal article" date="2019" name="Int. J. Syst. Evol. Microbiol.">
        <title>The Global Catalogue of Microorganisms (GCM) 10K type strain sequencing project: providing services to taxonomists for standard genome sequencing and annotation.</title>
        <authorList>
            <consortium name="The Broad Institute Genomics Platform"/>
            <consortium name="The Broad Institute Genome Sequencing Center for Infectious Disease"/>
            <person name="Wu L."/>
            <person name="Ma J."/>
        </authorList>
    </citation>
    <scope>NUCLEOTIDE SEQUENCE [LARGE SCALE GENOMIC DNA]</scope>
    <source>
        <strain evidence="2">JCM 31404</strain>
    </source>
</reference>
<protein>
    <submittedName>
        <fullName evidence="1">Uncharacterized protein</fullName>
    </submittedName>
</protein>
<organism evidence="1 2">
    <name type="scientific">Deinococcus seoulensis</name>
    <dbReference type="NCBI Taxonomy" id="1837379"/>
    <lineage>
        <taxon>Bacteria</taxon>
        <taxon>Thermotogati</taxon>
        <taxon>Deinococcota</taxon>
        <taxon>Deinococci</taxon>
        <taxon>Deinococcales</taxon>
        <taxon>Deinococcaceae</taxon>
        <taxon>Deinococcus</taxon>
    </lineage>
</organism>
<name>A0ABQ2RVQ7_9DEIO</name>
<keyword evidence="2" id="KW-1185">Reference proteome</keyword>
<accession>A0ABQ2RVQ7</accession>
<gene>
    <name evidence="1" type="ORF">GCM10008959_36560</name>
</gene>
<sequence>MSGAPYTLMLLVPSTHAALPPADVNLRWIQVPDEDTMDIWALHPSSCTAAELDGWHRAARLGEDVPLVQVERLRSDQRHVPLAHHTLLRLSLPTSLRRAVQGAPRGWEVARQVVGLLNATFAWSASEESLDDLWARGTLPWTRVWPTLIFHEAFLQTLRLDPLNLDDIAGGGDVFRLQRLPSHWLLQAPEGLGNESAATLEGSAVDNALEAALQRVSIQHDEAVQRWLHGTLPAESI</sequence>
<comment type="caution">
    <text evidence="1">The sequence shown here is derived from an EMBL/GenBank/DDBJ whole genome shotgun (WGS) entry which is preliminary data.</text>
</comment>
<dbReference type="EMBL" id="BMQM01000036">
    <property type="protein sequence ID" value="GGR71539.1"/>
    <property type="molecule type" value="Genomic_DNA"/>
</dbReference>
<evidence type="ECO:0000313" key="1">
    <source>
        <dbReference type="EMBL" id="GGR71539.1"/>
    </source>
</evidence>
<dbReference type="Proteomes" id="UP000634308">
    <property type="component" value="Unassembled WGS sequence"/>
</dbReference>
<evidence type="ECO:0000313" key="2">
    <source>
        <dbReference type="Proteomes" id="UP000634308"/>
    </source>
</evidence>